<feature type="non-terminal residue" evidence="2">
    <location>
        <position position="132"/>
    </location>
</feature>
<organism evidence="2 3">
    <name type="scientific">Lasius niger</name>
    <name type="common">Black garden ant</name>
    <dbReference type="NCBI Taxonomy" id="67767"/>
    <lineage>
        <taxon>Eukaryota</taxon>
        <taxon>Metazoa</taxon>
        <taxon>Ecdysozoa</taxon>
        <taxon>Arthropoda</taxon>
        <taxon>Hexapoda</taxon>
        <taxon>Insecta</taxon>
        <taxon>Pterygota</taxon>
        <taxon>Neoptera</taxon>
        <taxon>Endopterygota</taxon>
        <taxon>Hymenoptera</taxon>
        <taxon>Apocrita</taxon>
        <taxon>Aculeata</taxon>
        <taxon>Formicoidea</taxon>
        <taxon>Formicidae</taxon>
        <taxon>Formicinae</taxon>
        <taxon>Lasius</taxon>
        <taxon>Lasius</taxon>
    </lineage>
</organism>
<protein>
    <submittedName>
        <fullName evidence="2">Uncharacterized protein</fullName>
    </submittedName>
</protein>
<evidence type="ECO:0000256" key="1">
    <source>
        <dbReference type="SAM" id="MobiDB-lite"/>
    </source>
</evidence>
<reference evidence="2 3" key="1">
    <citation type="submission" date="2015-04" db="EMBL/GenBank/DDBJ databases">
        <title>Lasius niger genome sequencing.</title>
        <authorList>
            <person name="Konorov E.A."/>
            <person name="Nikitin M.A."/>
            <person name="Kirill M.V."/>
            <person name="Chang P."/>
        </authorList>
    </citation>
    <scope>NUCLEOTIDE SEQUENCE [LARGE SCALE GENOMIC DNA]</scope>
    <source>
        <tissue evidence="2">Whole</tissue>
    </source>
</reference>
<gene>
    <name evidence="2" type="ORF">RF55_11824</name>
</gene>
<feature type="compositionally biased region" description="Acidic residues" evidence="1">
    <location>
        <begin position="17"/>
        <end position="27"/>
    </location>
</feature>
<feature type="region of interest" description="Disordered" evidence="1">
    <location>
        <begin position="1"/>
        <end position="35"/>
    </location>
</feature>
<name>A0A0J7KDX2_LASNI</name>
<evidence type="ECO:0000313" key="3">
    <source>
        <dbReference type="Proteomes" id="UP000036403"/>
    </source>
</evidence>
<evidence type="ECO:0000313" key="2">
    <source>
        <dbReference type="EMBL" id="KMQ88648.1"/>
    </source>
</evidence>
<accession>A0A0J7KDX2</accession>
<dbReference type="PaxDb" id="67767-A0A0J7KDX2"/>
<sequence>MPDNTGRKRPRPVDLYEHDDDDDEGDNGPDSYVPQDETEFWRAWYDLVPVTGVDGRREAREAELQFARWMREKREHEEEKELRRDMQIEWIMERRHVERVMLERIDWRLPLWEGENEEEEHQQLEHPPEQEQ</sequence>
<keyword evidence="3" id="KW-1185">Reference proteome</keyword>
<dbReference type="AlphaFoldDB" id="A0A0J7KDX2"/>
<comment type="caution">
    <text evidence="2">The sequence shown here is derived from an EMBL/GenBank/DDBJ whole genome shotgun (WGS) entry which is preliminary data.</text>
</comment>
<dbReference type="Proteomes" id="UP000036403">
    <property type="component" value="Unassembled WGS sequence"/>
</dbReference>
<dbReference type="EMBL" id="LBMM01008770">
    <property type="protein sequence ID" value="KMQ88648.1"/>
    <property type="molecule type" value="Genomic_DNA"/>
</dbReference>
<proteinExistence type="predicted"/>